<feature type="region of interest" description="Disordered" evidence="2">
    <location>
        <begin position="782"/>
        <end position="801"/>
    </location>
</feature>
<dbReference type="Gene3D" id="2.180.10.10">
    <property type="entry name" value="RHS repeat-associated core"/>
    <property type="match status" value="3"/>
</dbReference>
<dbReference type="EMBL" id="JAGGLV010000033">
    <property type="protein sequence ID" value="MBP2115936.1"/>
    <property type="molecule type" value="Genomic_DNA"/>
</dbReference>
<dbReference type="RefSeq" id="WP_209879104.1">
    <property type="nucleotide sequence ID" value="NZ_JAGGLV010000033.1"/>
</dbReference>
<sequence>MKFFKKARQPLSIILSIVLLFSCFPPVNQVTAAGERSQELSANIVPTPSPTPESPDELFSDSLVPMPSATPPPSGEFKLLNSGQPVADEEVTVSNEVYADTNEQTLQTLRAKTLQKKNLLQARTNKQNTNPNLSRITPQDAADLSREEIQALVESGASMVDVYWINFLLMGQTKLTSLDILKLKQDKQLSWEDVQAMMQMEPKDNSFDSSVVKNVYDEIASDLSLDARSSVISDVYETPDKTLQNAFAPTSFTAFDASVSSILDDMIVQAQINQVQKPQYNDRDKSGEVVDPVSGSLNYKKNLLHLPGVDGLDLDVGIMYNSNQTVPFTHNYYWNPNFGMYDHDYNYGVPFIGNGWSFQFPYIQNSGDDYTAYYHDGQGNTYKLGNIDELSNYTGLINYKGKDKRFVSEPWNNGQFSNGQNRSSGYIEHSDLTREYYSTSGQLIGIVDRFGNAITFNYTYGYISSITDTLGRVVRISYEDTLNSSNFDGDDIVLSVYDGPSEVQKVVLTKGRVIASMPNGALVEPYKRAIPVLYSFTDQNGEKTYFDYQNVVDLYNTYGYNLSSLLKEIRYPHSTTKYEMEGVSRKIQQYDYVTEYRVKSRGDYTGSKAYYQMNYSYDGDYTGNGVNEYPNHLPDNFRFSTTSRIVSNTPSNGIQTTNTFDKDGRVLRTETREAGGERKVIENTAFHGLFTQSPIRTTISEYSAQDSDATADRKYTETELNEWGLVRSQTQPLTSDKFNNPGIKQHYTTTYQYEPKYRFLDTTSWYQNESDLAPKSERYTYTDKGRPATATNALGEQTTYSYDSRNTSGGISQVTTEKIANGQIVARNITLYGPESRYANPTEQQQYFNIGKPDQKIVKTYMTYDLGTGNLKSQKDGNNQIVEYEYDAAGRPKKETYPIRTNSNGQTFREVIDYNYYNQSSVNFDSVNDGTFVLKVNTIKTLTYLATNSSMSSNSAVYYNGLGLGLMEEHWNSNVGKWVFAHYHYDDQGRATYQKDTEGNEITATYDVWGKQNRATSANGDLVVSDYNTKMRLSTKYISDKLTGEALNYSEQQFDEWGNLISTSTFKDWPANQQRISESYRYDIRGNVTGYTDPNRNLNEDGVTTSYTYDALDRLIAVKDALNQTTKYAYDGNSQLSAVTIQAKNGSPQMLNAKTYNELGLLNVKQDGASQSESYAYNSLGQLEAKTDRNGSAFGYTYDEGGQLKNSFISGKINNVAQTEETKIIQSAGNSQTKKIQALKNGAIAATLTQTFDNLGQVRSAYVQSGTHSAYIANKLDTLGRMTELNDSYMSFYTKYQYNKVRLEKVQTNGSSTLSNDPSVNAQYSYYANNLVDTIVYPTLTDGSRLISKYTYNKALGWTETLTNTKGNSVLSSYSYGYDNNGNRTSVSESRNGTAAQTTYYGYDVLNRLESITRPDGSQTKYTYDVRGNRQTLSDTSSIGFETMDTSYTYDLQNTLTSMTKGGSVTSFKYYADGLRFTKTNGSTQTQVDYNFQGQVITEGKLVNGVLVEQANFVRGDRVLVKKDKKTVQDYYYLYNGHGDVVQIVNTSGVVVNNYNYDEWGNITGQVEGVSNSFKYTGEVHDAETGLYYLRARYYDPSIGRFLNEDTVEGQIDNPLTQNLYTYVINNPLIYIDPTGHMHAEGAGWGGFAGNRYSATDPWKGWSGPVGSVANFLILDDVNTLRDPDSSALAKGLAAAGFIPLGKVVKGGKLTLQLLSKEGKVVEKEFKLAGDALKAAQKACNCFTAGTKVQTDEGEKPIEDIEVGDKVLSKSDETGEVAYKEVVGLFQKQADEIYYVHVGDEIIEVTGEHPFWLDGKGWTFVKDLKVGDLLVSSDGSKLVIDKIEKEPRKATVYNFEVKDFNSYFVSNLGVWVHNCALQNVFKSIKEAPLYPKGFSGAKNGTVKNKVNNGELLEELRAIESGTWNKIYKDGVDANGKKISIHYFQSQSGQVFNVKVKNGWSNSSSQMP</sequence>
<dbReference type="InterPro" id="IPR030934">
    <property type="entry name" value="Intein_C"/>
</dbReference>
<dbReference type="SUPFAM" id="SSF51294">
    <property type="entry name" value="Hedgehog/intein (Hint) domain"/>
    <property type="match status" value="1"/>
</dbReference>
<dbReference type="InterPro" id="IPR056823">
    <property type="entry name" value="TEN-like_YD-shell"/>
</dbReference>
<dbReference type="InterPro" id="IPR003587">
    <property type="entry name" value="Hint_dom_N"/>
</dbReference>
<protein>
    <submittedName>
        <fullName evidence="5">RHS repeat-associated protein</fullName>
    </submittedName>
</protein>
<dbReference type="PROSITE" id="PS50817">
    <property type="entry name" value="INTEIN_N_TER"/>
    <property type="match status" value="1"/>
</dbReference>
<dbReference type="InterPro" id="IPR006141">
    <property type="entry name" value="Intein_N"/>
</dbReference>
<keyword evidence="3" id="KW-0732">Signal</keyword>
<name>A0ABS4P0V8_9BACL</name>
<dbReference type="NCBIfam" id="TIGR01643">
    <property type="entry name" value="YD_repeat_2x"/>
    <property type="match status" value="3"/>
</dbReference>
<evidence type="ECO:0000256" key="2">
    <source>
        <dbReference type="SAM" id="MobiDB-lite"/>
    </source>
</evidence>
<dbReference type="InterPro" id="IPR031325">
    <property type="entry name" value="RHS_repeat"/>
</dbReference>
<evidence type="ECO:0000256" key="3">
    <source>
        <dbReference type="SAM" id="SignalP"/>
    </source>
</evidence>
<accession>A0ABS4P0V8</accession>
<dbReference type="PANTHER" id="PTHR32305:SF15">
    <property type="entry name" value="PROTEIN RHSA-RELATED"/>
    <property type="match status" value="1"/>
</dbReference>
<dbReference type="Pfam" id="PF07591">
    <property type="entry name" value="PT-HINT"/>
    <property type="match status" value="1"/>
</dbReference>
<dbReference type="Gene3D" id="2.170.16.10">
    <property type="entry name" value="Hedgehog/Intein (Hint) domain"/>
    <property type="match status" value="1"/>
</dbReference>
<feature type="region of interest" description="Disordered" evidence="2">
    <location>
        <begin position="41"/>
        <end position="74"/>
    </location>
</feature>
<dbReference type="NCBIfam" id="TIGR03696">
    <property type="entry name" value="Rhs_assc_core"/>
    <property type="match status" value="1"/>
</dbReference>
<dbReference type="InterPro" id="IPR050708">
    <property type="entry name" value="T6SS_VgrG/RHS"/>
</dbReference>
<dbReference type="Pfam" id="PF05593">
    <property type="entry name" value="RHS_repeat"/>
    <property type="match status" value="1"/>
</dbReference>
<dbReference type="InterPro" id="IPR006530">
    <property type="entry name" value="YD"/>
</dbReference>
<organism evidence="5 6">
    <name type="scientific">Paenibacillus silagei</name>
    <dbReference type="NCBI Taxonomy" id="1670801"/>
    <lineage>
        <taxon>Bacteria</taxon>
        <taxon>Bacillati</taxon>
        <taxon>Bacillota</taxon>
        <taxon>Bacilli</taxon>
        <taxon>Bacillales</taxon>
        <taxon>Paenibacillaceae</taxon>
        <taxon>Paenibacillus</taxon>
    </lineage>
</organism>
<feature type="domain" description="Hint" evidence="4">
    <location>
        <begin position="1740"/>
        <end position="1834"/>
    </location>
</feature>
<feature type="chain" id="PRO_5045245686" evidence="3">
    <location>
        <begin position="33"/>
        <end position="1967"/>
    </location>
</feature>
<dbReference type="InterPro" id="IPR022385">
    <property type="entry name" value="Rhs_assc_core"/>
</dbReference>
<feature type="signal peptide" evidence="3">
    <location>
        <begin position="1"/>
        <end position="32"/>
    </location>
</feature>
<reference evidence="5 6" key="1">
    <citation type="submission" date="2021-03" db="EMBL/GenBank/DDBJ databases">
        <title>Genomic Encyclopedia of Type Strains, Phase IV (KMG-IV): sequencing the most valuable type-strain genomes for metagenomic binning, comparative biology and taxonomic classification.</title>
        <authorList>
            <person name="Goeker M."/>
        </authorList>
    </citation>
    <scope>NUCLEOTIDE SEQUENCE [LARGE SCALE GENOMIC DNA]</scope>
    <source>
        <strain evidence="5 6">DSM 101953</strain>
    </source>
</reference>
<dbReference type="Proteomes" id="UP000773462">
    <property type="component" value="Unassembled WGS sequence"/>
</dbReference>
<feature type="compositionally biased region" description="Polar residues" evidence="2">
    <location>
        <begin position="789"/>
        <end position="801"/>
    </location>
</feature>
<dbReference type="PROSITE" id="PS51257">
    <property type="entry name" value="PROKAR_LIPOPROTEIN"/>
    <property type="match status" value="1"/>
</dbReference>
<comment type="caution">
    <text evidence="5">The sequence shown here is derived from an EMBL/GenBank/DDBJ whole genome shotgun (WGS) entry which is preliminary data.</text>
</comment>
<gene>
    <name evidence="5" type="ORF">J2Z70_006148</name>
</gene>
<dbReference type="Pfam" id="PF25023">
    <property type="entry name" value="TEN_YD-shell"/>
    <property type="match status" value="2"/>
</dbReference>
<evidence type="ECO:0000259" key="4">
    <source>
        <dbReference type="SMART" id="SM00306"/>
    </source>
</evidence>
<dbReference type="NCBIfam" id="TIGR01443">
    <property type="entry name" value="intein_Cterm"/>
    <property type="match status" value="1"/>
</dbReference>
<dbReference type="InterPro" id="IPR036844">
    <property type="entry name" value="Hint_dom_sf"/>
</dbReference>
<keyword evidence="6" id="KW-1185">Reference proteome</keyword>
<keyword evidence="1" id="KW-0677">Repeat</keyword>
<dbReference type="PROSITE" id="PS50818">
    <property type="entry name" value="INTEIN_C_TER"/>
    <property type="match status" value="1"/>
</dbReference>
<evidence type="ECO:0000313" key="5">
    <source>
        <dbReference type="EMBL" id="MBP2115936.1"/>
    </source>
</evidence>
<dbReference type="PANTHER" id="PTHR32305">
    <property type="match status" value="1"/>
</dbReference>
<proteinExistence type="predicted"/>
<dbReference type="SMART" id="SM00306">
    <property type="entry name" value="HintN"/>
    <property type="match status" value="1"/>
</dbReference>
<evidence type="ECO:0000256" key="1">
    <source>
        <dbReference type="ARBA" id="ARBA00022737"/>
    </source>
</evidence>
<dbReference type="CDD" id="cd00081">
    <property type="entry name" value="Hint"/>
    <property type="match status" value="1"/>
</dbReference>
<evidence type="ECO:0000313" key="6">
    <source>
        <dbReference type="Proteomes" id="UP000773462"/>
    </source>
</evidence>